<accession>A0A7T7BKH7</accession>
<dbReference type="RefSeq" id="XP_065956533.1">
    <property type="nucleotide sequence ID" value="XM_066101450.1"/>
</dbReference>
<dbReference type="EMBL" id="CP060775">
    <property type="protein sequence ID" value="QQK42876.1"/>
    <property type="molecule type" value="Genomic_DNA"/>
</dbReference>
<evidence type="ECO:0000313" key="1">
    <source>
        <dbReference type="EMBL" id="QQK42876.1"/>
    </source>
</evidence>
<reference evidence="1 2" key="1">
    <citation type="submission" date="2020-08" db="EMBL/GenBank/DDBJ databases">
        <title>The completed genome sequence of the pathogenic ascomycete fungus Penicillium digitatum.</title>
        <authorList>
            <person name="Wang M."/>
        </authorList>
    </citation>
    <scope>NUCLEOTIDE SEQUENCE [LARGE SCALE GENOMIC DNA]</scope>
    <source>
        <strain evidence="1 2">PdW03</strain>
    </source>
</reference>
<sequence>MHRTFPFPILGQGVSLEQDVRSYRGFSPSLLAAVYLVALDWKLFDLTLATAPRPPDAEALVVLAMRAMADDLKRS</sequence>
<name>A0A7T7BKH7_PENDI</name>
<evidence type="ECO:0000313" key="2">
    <source>
        <dbReference type="Proteomes" id="UP000595662"/>
    </source>
</evidence>
<organism evidence="1 2">
    <name type="scientific">Penicillium digitatum</name>
    <name type="common">Green mold</name>
    <dbReference type="NCBI Taxonomy" id="36651"/>
    <lineage>
        <taxon>Eukaryota</taxon>
        <taxon>Fungi</taxon>
        <taxon>Dikarya</taxon>
        <taxon>Ascomycota</taxon>
        <taxon>Pezizomycotina</taxon>
        <taxon>Eurotiomycetes</taxon>
        <taxon>Eurotiomycetidae</taxon>
        <taxon>Eurotiales</taxon>
        <taxon>Aspergillaceae</taxon>
        <taxon>Penicillium</taxon>
    </lineage>
</organism>
<gene>
    <name evidence="1" type="ORF">Pdw03_6777</name>
</gene>
<dbReference type="Proteomes" id="UP000595662">
    <property type="component" value="Chromosome 2"/>
</dbReference>
<protein>
    <submittedName>
        <fullName evidence="1">Fungal transcriptional regulatory protein, N-terminal</fullName>
    </submittedName>
</protein>
<dbReference type="AlphaFoldDB" id="A0A7T7BKH7"/>
<proteinExistence type="predicted"/>
<dbReference type="GeneID" id="90952892"/>